<dbReference type="OrthoDB" id="195678at2759"/>
<keyword evidence="2" id="KW-1185">Reference proteome</keyword>
<accession>M3BSY0</accession>
<organism evidence="1 2">
    <name type="scientific">Sphaerulina musiva (strain SO2202)</name>
    <name type="common">Poplar stem canker fungus</name>
    <name type="synonym">Septoria musiva</name>
    <dbReference type="NCBI Taxonomy" id="692275"/>
    <lineage>
        <taxon>Eukaryota</taxon>
        <taxon>Fungi</taxon>
        <taxon>Dikarya</taxon>
        <taxon>Ascomycota</taxon>
        <taxon>Pezizomycotina</taxon>
        <taxon>Dothideomycetes</taxon>
        <taxon>Dothideomycetidae</taxon>
        <taxon>Mycosphaerellales</taxon>
        <taxon>Mycosphaerellaceae</taxon>
        <taxon>Sphaerulina</taxon>
    </lineage>
</organism>
<dbReference type="GeneID" id="27898652"/>
<reference evidence="1 2" key="1">
    <citation type="journal article" date="2012" name="PLoS Pathog.">
        <title>Diverse lifestyles and strategies of plant pathogenesis encoded in the genomes of eighteen Dothideomycetes fungi.</title>
        <authorList>
            <person name="Ohm R.A."/>
            <person name="Feau N."/>
            <person name="Henrissat B."/>
            <person name="Schoch C.L."/>
            <person name="Horwitz B.A."/>
            <person name="Barry K.W."/>
            <person name="Condon B.J."/>
            <person name="Copeland A.C."/>
            <person name="Dhillon B."/>
            <person name="Glaser F."/>
            <person name="Hesse C.N."/>
            <person name="Kosti I."/>
            <person name="LaButti K."/>
            <person name="Lindquist E.A."/>
            <person name="Lucas S."/>
            <person name="Salamov A.A."/>
            <person name="Bradshaw R.E."/>
            <person name="Ciuffetti L."/>
            <person name="Hamelin R.C."/>
            <person name="Kema G.H.J."/>
            <person name="Lawrence C."/>
            <person name="Scott J.A."/>
            <person name="Spatafora J.W."/>
            <person name="Turgeon B.G."/>
            <person name="de Wit P.J.G.M."/>
            <person name="Zhong S."/>
            <person name="Goodwin S.B."/>
            <person name="Grigoriev I.V."/>
        </authorList>
    </citation>
    <scope>NUCLEOTIDE SEQUENCE [LARGE SCALE GENOMIC DNA]</scope>
    <source>
        <strain evidence="1 2">SO2202</strain>
    </source>
</reference>
<dbReference type="Proteomes" id="UP000016931">
    <property type="component" value="Unassembled WGS sequence"/>
</dbReference>
<dbReference type="HOGENOM" id="CLU_1332676_0_0_1"/>
<evidence type="ECO:0000313" key="1">
    <source>
        <dbReference type="EMBL" id="EMF09775.1"/>
    </source>
</evidence>
<evidence type="ECO:0000313" key="2">
    <source>
        <dbReference type="Proteomes" id="UP000016931"/>
    </source>
</evidence>
<protein>
    <submittedName>
        <fullName evidence="1">Uncharacterized protein</fullName>
    </submittedName>
</protein>
<name>M3BSY0_SPHMS</name>
<dbReference type="AlphaFoldDB" id="M3BSY0"/>
<proteinExistence type="predicted"/>
<gene>
    <name evidence="1" type="ORF">SEPMUDRAFT_119518</name>
</gene>
<dbReference type="RefSeq" id="XP_016757896.1">
    <property type="nucleotide sequence ID" value="XM_016901515.1"/>
</dbReference>
<dbReference type="EMBL" id="KB456268">
    <property type="protein sequence ID" value="EMF09775.1"/>
    <property type="molecule type" value="Genomic_DNA"/>
</dbReference>
<sequence length="206" mass="22938">MTMHDTEQGHSLLHWATPSGFFNILDFVVHKMRPDGRATRTISHWPAQSPILSVDGVERWLNGCSSVGASSRTHCLSKIKNWFPWPNYTPATLRLIFEPIRNGELEIEHFAHQLGAPQVFRRPAVVSVDAGRRPSRSQWRSPMSGIGPRHCLRKQATPYAFDLTSSLSQTCSLNPTEMVLQSVTQGQCAGALCSCSGHMLVFEKAV</sequence>